<dbReference type="GO" id="GO:0009044">
    <property type="term" value="F:xylan 1,4-beta-xylosidase activity"/>
    <property type="evidence" value="ECO:0007669"/>
    <property type="project" value="InterPro"/>
</dbReference>
<dbReference type="InterPro" id="IPR017853">
    <property type="entry name" value="GH"/>
</dbReference>
<dbReference type="Proteomes" id="UP001085076">
    <property type="component" value="Miscellaneous, Linkage group lg04"/>
</dbReference>
<dbReference type="InterPro" id="IPR013783">
    <property type="entry name" value="Ig-like_fold"/>
</dbReference>
<protein>
    <recommendedName>
        <fullName evidence="4">Fibronectin type III-like domain-containing protein</fullName>
    </recommendedName>
</protein>
<keyword evidence="1" id="KW-0732">Signal</keyword>
<sequence>MGLLMDNYTYCDSSLPYSVRVKDLISRMTLREKFMNLGDQAQGVGRIGLPSYYWWSEALHGVAWVGHGTHFSDIVKSATVFPTPLLTAASFNESLWKTIGQAVSTEGRAMYNLGHAGLTFWSPNINVARDPRWGRTMETPGEDPLVAGRYSVNYVRGLQDVEGFEVAEDPNSRSLKVSACCKHFTAYDLDHWFDGMIIRQAFDAKVMEQDMVETFSRPFEMCVKEGDGSSIMCSFNDINGIPVCANPKLMYQTFRGEWDLHGYIVSDCSSLEVIHKEQKWLHDTAEDAVAQVLKAGLDLDCGYGDVHYYQSYGESAAKQGKIREGDVDNALKNLYTVLMRLGFFDGNPIYDKLGLQDICSKEHIELSKEAASQGIVLLKNNNSTLPLNPKKKMKIAMVGPHVTATTIMRANYPGISCKDISPLEAFKADAQTDYQLGCDVYCNELDLPPVINAVKNSDATVIFAGLEPENLEAEQHDRDSLALPGQQVQLINAVAEAAPGPVVLVIMSGTCVDIAFAEKNPKIGAILWAGYPGEQGGHAIADIVFGRTNPGGKLPITWYNGDYVDALPMTSMQLRPNKELGYPGRTYKFYEGPVQYPFGHGLSYTEFKYSIKSVGKKSMKARLEAHQQCKPVSYKDGVIAPECPGVAVQESRCEESIEFKVEVENVGKMDGEDVVLVYSKPPEEVDDGPIKQLVGYERVFVKAGEKKVVSFLLNACKALGLVEKTAYTVLPSGVHTIVVGNNGKDSVSFPFQVSFFH</sequence>
<dbReference type="EMBL" id="JAGGNH010000004">
    <property type="protein sequence ID" value="KAJ0976457.1"/>
    <property type="molecule type" value="Genomic_DNA"/>
</dbReference>
<dbReference type="InterPro" id="IPR036962">
    <property type="entry name" value="Glyco_hydro_3_N_sf"/>
</dbReference>
<dbReference type="FunFam" id="3.40.50.1700:FF:000001">
    <property type="entry name" value="probable beta-D-xylosidase 2"/>
    <property type="match status" value="1"/>
</dbReference>
<dbReference type="InterPro" id="IPR036881">
    <property type="entry name" value="Glyco_hydro_3_C_sf"/>
</dbReference>
<dbReference type="Gene3D" id="3.40.50.1700">
    <property type="entry name" value="Glycoside hydrolase family 3 C-terminal domain"/>
    <property type="match status" value="1"/>
</dbReference>
<dbReference type="InterPro" id="IPR001764">
    <property type="entry name" value="Glyco_hydro_3_N"/>
</dbReference>
<dbReference type="PRINTS" id="PR00133">
    <property type="entry name" value="GLHYDRLASE3"/>
</dbReference>
<dbReference type="GO" id="GO:0045493">
    <property type="term" value="P:xylan catabolic process"/>
    <property type="evidence" value="ECO:0007669"/>
    <property type="project" value="InterPro"/>
</dbReference>
<name>A0A9D5HHL9_9LILI</name>
<dbReference type="GO" id="GO:0046556">
    <property type="term" value="F:alpha-L-arabinofuranosidase activity"/>
    <property type="evidence" value="ECO:0007669"/>
    <property type="project" value="TreeGrafter"/>
</dbReference>
<organism evidence="5 6">
    <name type="scientific">Dioscorea zingiberensis</name>
    <dbReference type="NCBI Taxonomy" id="325984"/>
    <lineage>
        <taxon>Eukaryota</taxon>
        <taxon>Viridiplantae</taxon>
        <taxon>Streptophyta</taxon>
        <taxon>Embryophyta</taxon>
        <taxon>Tracheophyta</taxon>
        <taxon>Spermatophyta</taxon>
        <taxon>Magnoliopsida</taxon>
        <taxon>Liliopsida</taxon>
        <taxon>Dioscoreales</taxon>
        <taxon>Dioscoreaceae</taxon>
        <taxon>Dioscorea</taxon>
    </lineage>
</organism>
<reference evidence="5" key="1">
    <citation type="submission" date="2021-03" db="EMBL/GenBank/DDBJ databases">
        <authorList>
            <person name="Li Z."/>
            <person name="Yang C."/>
        </authorList>
    </citation>
    <scope>NUCLEOTIDE SEQUENCE</scope>
    <source>
        <strain evidence="5">Dzin_1.0</strain>
        <tissue evidence="5">Leaf</tissue>
    </source>
</reference>
<dbReference type="InterPro" id="IPR044993">
    <property type="entry name" value="BXL"/>
</dbReference>
<gene>
    <name evidence="5" type="ORF">J5N97_018422</name>
</gene>
<dbReference type="SUPFAM" id="SSF52279">
    <property type="entry name" value="Beta-D-glucan exohydrolase, C-terminal domain"/>
    <property type="match status" value="1"/>
</dbReference>
<evidence type="ECO:0000259" key="4">
    <source>
        <dbReference type="SMART" id="SM01217"/>
    </source>
</evidence>
<dbReference type="Pfam" id="PF14310">
    <property type="entry name" value="Fn3-like"/>
    <property type="match status" value="1"/>
</dbReference>
<dbReference type="PANTHER" id="PTHR42721">
    <property type="entry name" value="SUGAR HYDROLASE-RELATED"/>
    <property type="match status" value="1"/>
</dbReference>
<dbReference type="InterPro" id="IPR026891">
    <property type="entry name" value="Fn3-like"/>
</dbReference>
<evidence type="ECO:0000313" key="5">
    <source>
        <dbReference type="EMBL" id="KAJ0976457.1"/>
    </source>
</evidence>
<dbReference type="FunFam" id="3.20.20.300:FF:000010">
    <property type="entry name" value="Putative beta-D-xylosidase 5"/>
    <property type="match status" value="1"/>
</dbReference>
<dbReference type="GO" id="GO:0031222">
    <property type="term" value="P:arabinan catabolic process"/>
    <property type="evidence" value="ECO:0007669"/>
    <property type="project" value="TreeGrafter"/>
</dbReference>
<dbReference type="Gene3D" id="2.60.40.10">
    <property type="entry name" value="Immunoglobulins"/>
    <property type="match status" value="1"/>
</dbReference>
<dbReference type="InterPro" id="IPR002772">
    <property type="entry name" value="Glyco_hydro_3_C"/>
</dbReference>
<dbReference type="Pfam" id="PF00933">
    <property type="entry name" value="Glyco_hydro_3"/>
    <property type="match status" value="1"/>
</dbReference>
<keyword evidence="3" id="KW-0326">Glycosidase</keyword>
<keyword evidence="6" id="KW-1185">Reference proteome</keyword>
<dbReference type="AlphaFoldDB" id="A0A9D5HHL9"/>
<comment type="caution">
    <text evidence="5">The sequence shown here is derived from an EMBL/GenBank/DDBJ whole genome shotgun (WGS) entry which is preliminary data.</text>
</comment>
<accession>A0A9D5HHL9</accession>
<dbReference type="OrthoDB" id="47059at2759"/>
<dbReference type="Pfam" id="PF01915">
    <property type="entry name" value="Glyco_hydro_3_C"/>
    <property type="match status" value="1"/>
</dbReference>
<reference evidence="5" key="2">
    <citation type="journal article" date="2022" name="Hortic Res">
        <title>The genome of Dioscorea zingiberensis sheds light on the biosynthesis, origin and evolution of the medicinally important diosgenin saponins.</title>
        <authorList>
            <person name="Li Y."/>
            <person name="Tan C."/>
            <person name="Li Z."/>
            <person name="Guo J."/>
            <person name="Li S."/>
            <person name="Chen X."/>
            <person name="Wang C."/>
            <person name="Dai X."/>
            <person name="Yang H."/>
            <person name="Song W."/>
            <person name="Hou L."/>
            <person name="Xu J."/>
            <person name="Tong Z."/>
            <person name="Xu A."/>
            <person name="Yuan X."/>
            <person name="Wang W."/>
            <person name="Yang Q."/>
            <person name="Chen L."/>
            <person name="Sun Z."/>
            <person name="Wang K."/>
            <person name="Pan B."/>
            <person name="Chen J."/>
            <person name="Bao Y."/>
            <person name="Liu F."/>
            <person name="Qi X."/>
            <person name="Gang D.R."/>
            <person name="Wen J."/>
            <person name="Li J."/>
        </authorList>
    </citation>
    <scope>NUCLEOTIDE SEQUENCE</scope>
    <source>
        <strain evidence="5">Dzin_1.0</strain>
    </source>
</reference>
<dbReference type="SUPFAM" id="SSF51445">
    <property type="entry name" value="(Trans)glycosidases"/>
    <property type="match status" value="1"/>
</dbReference>
<keyword evidence="2" id="KW-0378">Hydrolase</keyword>
<evidence type="ECO:0000256" key="2">
    <source>
        <dbReference type="ARBA" id="ARBA00022801"/>
    </source>
</evidence>
<feature type="domain" description="Fibronectin type III-like" evidence="4">
    <location>
        <begin position="673"/>
        <end position="743"/>
    </location>
</feature>
<dbReference type="Gene3D" id="3.20.20.300">
    <property type="entry name" value="Glycoside hydrolase, family 3, N-terminal domain"/>
    <property type="match status" value="1"/>
</dbReference>
<evidence type="ECO:0000256" key="3">
    <source>
        <dbReference type="ARBA" id="ARBA00023295"/>
    </source>
</evidence>
<evidence type="ECO:0000313" key="6">
    <source>
        <dbReference type="Proteomes" id="UP001085076"/>
    </source>
</evidence>
<dbReference type="PANTHER" id="PTHR42721:SF11">
    <property type="entry name" value="BETA-D-XYLOSIDASE 5-RELATED"/>
    <property type="match status" value="1"/>
</dbReference>
<evidence type="ECO:0000256" key="1">
    <source>
        <dbReference type="ARBA" id="ARBA00022729"/>
    </source>
</evidence>
<dbReference type="SMART" id="SM01217">
    <property type="entry name" value="Fn3_like"/>
    <property type="match status" value="1"/>
</dbReference>
<proteinExistence type="predicted"/>